<evidence type="ECO:0000313" key="1">
    <source>
        <dbReference type="EMBL" id="AFU87917.1"/>
    </source>
</evidence>
<name>K4K613_9CAUD</name>
<keyword evidence="2" id="KW-1185">Reference proteome</keyword>
<dbReference type="RefSeq" id="YP_006988281.1">
    <property type="nucleotide sequence ID" value="NC_019406.1"/>
</dbReference>
<gene>
    <name evidence="1" type="ORF">CcrColossus_gp047</name>
</gene>
<accession>K4K613</accession>
<dbReference type="Proteomes" id="UP000000463">
    <property type="component" value="Segment"/>
</dbReference>
<sequence>MSGFPFPLPILLVRINMYETDFAEVLEGTLVETVEAFDTEALRDSYEAVMIAWSHYAAHDDSVMKEDTRRRLVDWINLTVCPRIARGRLPIWL</sequence>
<organism evidence="1 2">
    <name type="scientific">Caulobacter phage CcrColossus</name>
    <dbReference type="NCBI Taxonomy" id="1211640"/>
    <lineage>
        <taxon>Viruses</taxon>
        <taxon>Duplodnaviria</taxon>
        <taxon>Heunggongvirae</taxon>
        <taxon>Uroviricota</taxon>
        <taxon>Caudoviricetes</taxon>
        <taxon>Jeanschmidtviridae</taxon>
        <taxon>Colossusvirus</taxon>
        <taxon>Colossusvirus colossus</taxon>
    </lineage>
</organism>
<dbReference type="GeneID" id="13994976"/>
<proteinExistence type="predicted"/>
<dbReference type="EMBL" id="JX100810">
    <property type="protein sequence ID" value="AFU87917.1"/>
    <property type="molecule type" value="Genomic_DNA"/>
</dbReference>
<evidence type="ECO:0000313" key="2">
    <source>
        <dbReference type="Proteomes" id="UP000000463"/>
    </source>
</evidence>
<protein>
    <submittedName>
        <fullName evidence="1">Uncharacterized protein</fullName>
    </submittedName>
</protein>
<dbReference type="KEGG" id="vg:13994976"/>
<reference evidence="1 2" key="1">
    <citation type="journal article" date="2012" name="BMC Genomics">
        <title>The Caulobacter crescentus phage phiCbK: genomics of a canonical phage.</title>
        <authorList>
            <person name="Gill J.J."/>
            <person name="Berry J.D."/>
            <person name="Russell W.K."/>
            <person name="Lessor L."/>
            <person name="Escobar Garcia D.A."/>
            <person name="Hernandez D."/>
            <person name="Kane A."/>
            <person name="Keene J."/>
            <person name="Maddox M."/>
            <person name="Martin R."/>
            <person name="Mohan S."/>
            <person name="Thorn A.M."/>
            <person name="Russell D.H."/>
            <person name="Young R."/>
        </authorList>
    </citation>
    <scope>NUCLEOTIDE SEQUENCE [LARGE SCALE GENOMIC DNA]</scope>
</reference>